<evidence type="ECO:0000313" key="1">
    <source>
        <dbReference type="EMBL" id="TEB26416.1"/>
    </source>
</evidence>
<dbReference type="AlphaFoldDB" id="A0A4Y7SX32"/>
<protein>
    <submittedName>
        <fullName evidence="1">Uncharacterized protein</fullName>
    </submittedName>
</protein>
<dbReference type="EMBL" id="QPFP01000048">
    <property type="protein sequence ID" value="TEB26416.1"/>
    <property type="molecule type" value="Genomic_DNA"/>
</dbReference>
<name>A0A4Y7SX32_COPMI</name>
<reference evidence="1 2" key="1">
    <citation type="journal article" date="2019" name="Nat. Ecol. Evol.">
        <title>Megaphylogeny resolves global patterns of mushroom evolution.</title>
        <authorList>
            <person name="Varga T."/>
            <person name="Krizsan K."/>
            <person name="Foldi C."/>
            <person name="Dima B."/>
            <person name="Sanchez-Garcia M."/>
            <person name="Sanchez-Ramirez S."/>
            <person name="Szollosi G.J."/>
            <person name="Szarkandi J.G."/>
            <person name="Papp V."/>
            <person name="Albert L."/>
            <person name="Andreopoulos W."/>
            <person name="Angelini C."/>
            <person name="Antonin V."/>
            <person name="Barry K.W."/>
            <person name="Bougher N.L."/>
            <person name="Buchanan P."/>
            <person name="Buyck B."/>
            <person name="Bense V."/>
            <person name="Catcheside P."/>
            <person name="Chovatia M."/>
            <person name="Cooper J."/>
            <person name="Damon W."/>
            <person name="Desjardin D."/>
            <person name="Finy P."/>
            <person name="Geml J."/>
            <person name="Haridas S."/>
            <person name="Hughes K."/>
            <person name="Justo A."/>
            <person name="Karasinski D."/>
            <person name="Kautmanova I."/>
            <person name="Kiss B."/>
            <person name="Kocsube S."/>
            <person name="Kotiranta H."/>
            <person name="LaButti K.M."/>
            <person name="Lechner B.E."/>
            <person name="Liimatainen K."/>
            <person name="Lipzen A."/>
            <person name="Lukacs Z."/>
            <person name="Mihaltcheva S."/>
            <person name="Morgado L.N."/>
            <person name="Niskanen T."/>
            <person name="Noordeloos M.E."/>
            <person name="Ohm R.A."/>
            <person name="Ortiz-Santana B."/>
            <person name="Ovrebo C."/>
            <person name="Racz N."/>
            <person name="Riley R."/>
            <person name="Savchenko A."/>
            <person name="Shiryaev A."/>
            <person name="Soop K."/>
            <person name="Spirin V."/>
            <person name="Szebenyi C."/>
            <person name="Tomsovsky M."/>
            <person name="Tulloss R.E."/>
            <person name="Uehling J."/>
            <person name="Grigoriev I.V."/>
            <person name="Vagvolgyi C."/>
            <person name="Papp T."/>
            <person name="Martin F.M."/>
            <person name="Miettinen O."/>
            <person name="Hibbett D.S."/>
            <person name="Nagy L.G."/>
        </authorList>
    </citation>
    <scope>NUCLEOTIDE SEQUENCE [LARGE SCALE GENOMIC DNA]</scope>
    <source>
        <strain evidence="1 2">FP101781</strain>
    </source>
</reference>
<comment type="caution">
    <text evidence="1">The sequence shown here is derived from an EMBL/GenBank/DDBJ whole genome shotgun (WGS) entry which is preliminary data.</text>
</comment>
<organism evidence="1 2">
    <name type="scientific">Coprinellus micaceus</name>
    <name type="common">Glistening ink-cap mushroom</name>
    <name type="synonym">Coprinus micaceus</name>
    <dbReference type="NCBI Taxonomy" id="71717"/>
    <lineage>
        <taxon>Eukaryota</taxon>
        <taxon>Fungi</taxon>
        <taxon>Dikarya</taxon>
        <taxon>Basidiomycota</taxon>
        <taxon>Agaricomycotina</taxon>
        <taxon>Agaricomycetes</taxon>
        <taxon>Agaricomycetidae</taxon>
        <taxon>Agaricales</taxon>
        <taxon>Agaricineae</taxon>
        <taxon>Psathyrellaceae</taxon>
        <taxon>Coprinellus</taxon>
    </lineage>
</organism>
<gene>
    <name evidence="1" type="ORF">FA13DRAFT_1692224</name>
</gene>
<evidence type="ECO:0000313" key="2">
    <source>
        <dbReference type="Proteomes" id="UP000298030"/>
    </source>
</evidence>
<proteinExistence type="predicted"/>
<dbReference type="OrthoDB" id="3236701at2759"/>
<sequence length="117" mass="12827">MSILSKSLTSIHRTCCVGTRFQVSGPRRAIQTTPKEFKVTLDGGTLYIERGIAEALGWKSVLAAEGVSLRLSGWAPSYFAITKKDTDADRLAMNTIEGSRDPKVQAVLEQLKRRGSE</sequence>
<accession>A0A4Y7SX32</accession>
<dbReference type="Proteomes" id="UP000298030">
    <property type="component" value="Unassembled WGS sequence"/>
</dbReference>
<keyword evidence="2" id="KW-1185">Reference proteome</keyword>